<sequence length="138" mass="15018">MSVTSLYPVLMSSDVAVAARFYRDELGFEVSFESDWYVSLRVPGRDGAVFELAILDRAHETIPASFRAAVQGVLVNVEVDDVDAVHARLVGERGCDVALPLRDEAFGQRHFIVIAPDGVLVDVIQPIEPAPEFAGAYA</sequence>
<dbReference type="RefSeq" id="WP_067250813.1">
    <property type="nucleotide sequence ID" value="NZ_CP082781.1"/>
</dbReference>
<dbReference type="Pfam" id="PF00903">
    <property type="entry name" value="Glyoxalase"/>
    <property type="match status" value="1"/>
</dbReference>
<dbReference type="SUPFAM" id="SSF54593">
    <property type="entry name" value="Glyoxalase/Bleomycin resistance protein/Dihydroxybiphenyl dioxygenase"/>
    <property type="match status" value="1"/>
</dbReference>
<organism evidence="2 3">
    <name type="scientific">Microbacterium resistens</name>
    <dbReference type="NCBI Taxonomy" id="156977"/>
    <lineage>
        <taxon>Bacteria</taxon>
        <taxon>Bacillati</taxon>
        <taxon>Actinomycetota</taxon>
        <taxon>Actinomycetes</taxon>
        <taxon>Micrococcales</taxon>
        <taxon>Microbacteriaceae</taxon>
        <taxon>Microbacterium</taxon>
    </lineage>
</organism>
<dbReference type="InterPro" id="IPR037523">
    <property type="entry name" value="VOC_core"/>
</dbReference>
<name>A0ABY3RN97_9MICO</name>
<dbReference type="PROSITE" id="PS51819">
    <property type="entry name" value="VOC"/>
    <property type="match status" value="1"/>
</dbReference>
<dbReference type="EMBL" id="CP082781">
    <property type="protein sequence ID" value="UGS25277.1"/>
    <property type="molecule type" value="Genomic_DNA"/>
</dbReference>
<evidence type="ECO:0000259" key="1">
    <source>
        <dbReference type="PROSITE" id="PS51819"/>
    </source>
</evidence>
<dbReference type="Proteomes" id="UP001199642">
    <property type="component" value="Chromosome"/>
</dbReference>
<reference evidence="2 3" key="1">
    <citation type="submission" date="2023-01" db="EMBL/GenBank/DDBJ databases">
        <title>Characterization of estradiol degrading bacteria Microbacterium sp. MZT7 and reveal degrading genes through genome analysis.</title>
        <authorList>
            <person name="Hao P."/>
            <person name="Gao Y."/>
        </authorList>
    </citation>
    <scope>NUCLEOTIDE SEQUENCE [LARGE SCALE GENOMIC DNA]</scope>
    <source>
        <strain evidence="2 3">MZT7</strain>
    </source>
</reference>
<dbReference type="InterPro" id="IPR004360">
    <property type="entry name" value="Glyas_Fos-R_dOase_dom"/>
</dbReference>
<dbReference type="InterPro" id="IPR029068">
    <property type="entry name" value="Glyas_Bleomycin-R_OHBP_Dase"/>
</dbReference>
<keyword evidence="3" id="KW-1185">Reference proteome</keyword>
<feature type="domain" description="VOC" evidence="1">
    <location>
        <begin position="4"/>
        <end position="126"/>
    </location>
</feature>
<accession>A0ABY3RN97</accession>
<dbReference type="Gene3D" id="3.30.720.110">
    <property type="match status" value="1"/>
</dbReference>
<protein>
    <submittedName>
        <fullName evidence="2">VOC family protein</fullName>
    </submittedName>
</protein>
<gene>
    <name evidence="2" type="ORF">K8F61_11315</name>
</gene>
<evidence type="ECO:0000313" key="2">
    <source>
        <dbReference type="EMBL" id="UGS25277.1"/>
    </source>
</evidence>
<evidence type="ECO:0000313" key="3">
    <source>
        <dbReference type="Proteomes" id="UP001199642"/>
    </source>
</evidence>
<proteinExistence type="predicted"/>
<dbReference type="Gene3D" id="3.30.720.120">
    <property type="match status" value="1"/>
</dbReference>